<reference evidence="2 3" key="1">
    <citation type="submission" date="2015-08" db="EMBL/GenBank/DDBJ databases">
        <title>Next Generation Sequencing and Analysis of the Genome of Puccinia sorghi L Schw, the Causal Agent of Maize Common Rust.</title>
        <authorList>
            <person name="Rochi L."/>
            <person name="Burguener G."/>
            <person name="Darino M."/>
            <person name="Turjanski A."/>
            <person name="Kreff E."/>
            <person name="Dieguez M.J."/>
            <person name="Sacco F."/>
        </authorList>
    </citation>
    <scope>NUCLEOTIDE SEQUENCE [LARGE SCALE GENOMIC DNA]</scope>
    <source>
        <strain evidence="2 3">RO10H11247</strain>
    </source>
</reference>
<organism evidence="2 3">
    <name type="scientific">Puccinia sorghi</name>
    <dbReference type="NCBI Taxonomy" id="27349"/>
    <lineage>
        <taxon>Eukaryota</taxon>
        <taxon>Fungi</taxon>
        <taxon>Dikarya</taxon>
        <taxon>Basidiomycota</taxon>
        <taxon>Pucciniomycotina</taxon>
        <taxon>Pucciniomycetes</taxon>
        <taxon>Pucciniales</taxon>
        <taxon>Pucciniaceae</taxon>
        <taxon>Puccinia</taxon>
    </lineage>
</organism>
<proteinExistence type="predicted"/>
<evidence type="ECO:0000313" key="3">
    <source>
        <dbReference type="Proteomes" id="UP000037035"/>
    </source>
</evidence>
<feature type="compositionally biased region" description="Polar residues" evidence="1">
    <location>
        <begin position="120"/>
        <end position="132"/>
    </location>
</feature>
<keyword evidence="3" id="KW-1185">Reference proteome</keyword>
<dbReference type="VEuPathDB" id="FungiDB:VP01_13530g1"/>
<feature type="non-terminal residue" evidence="2">
    <location>
        <position position="1"/>
    </location>
</feature>
<feature type="compositionally biased region" description="Basic and acidic residues" evidence="1">
    <location>
        <begin position="68"/>
        <end position="82"/>
    </location>
</feature>
<dbReference type="AlphaFoldDB" id="A0A0L6VMK3"/>
<dbReference type="Proteomes" id="UP000037035">
    <property type="component" value="Unassembled WGS sequence"/>
</dbReference>
<feature type="compositionally biased region" description="Basic and acidic residues" evidence="1">
    <location>
        <begin position="48"/>
        <end position="58"/>
    </location>
</feature>
<evidence type="ECO:0000256" key="1">
    <source>
        <dbReference type="SAM" id="MobiDB-lite"/>
    </source>
</evidence>
<feature type="non-terminal residue" evidence="2">
    <location>
        <position position="145"/>
    </location>
</feature>
<accession>A0A0L6VMK3</accession>
<dbReference type="EMBL" id="LAVV01003922">
    <property type="protein sequence ID" value="KNZ61817.1"/>
    <property type="molecule type" value="Genomic_DNA"/>
</dbReference>
<protein>
    <submittedName>
        <fullName evidence="2">Uncharacterized protein</fullName>
    </submittedName>
</protein>
<feature type="region of interest" description="Disordered" evidence="1">
    <location>
        <begin position="48"/>
        <end position="145"/>
    </location>
</feature>
<sequence length="145" mass="15944">ERRQAGKKEYVIGCTQLEQILEQALGLSESIPVTPATIISDLREMREECRKRKQDVSEGKPIPPEDMIDLKNKEEGDKEASKRTPKPSVTSKASHKRPHAKQNQPTVESTTPLSEPPASQPSRGSFPLSNKSAGREDNPQDSGTG</sequence>
<name>A0A0L6VMK3_9BASI</name>
<evidence type="ECO:0000313" key="2">
    <source>
        <dbReference type="EMBL" id="KNZ61817.1"/>
    </source>
</evidence>
<comment type="caution">
    <text evidence="2">The sequence shown here is derived from an EMBL/GenBank/DDBJ whole genome shotgun (WGS) entry which is preliminary data.</text>
</comment>
<feature type="compositionally biased region" description="Polar residues" evidence="1">
    <location>
        <begin position="101"/>
        <end position="113"/>
    </location>
</feature>
<gene>
    <name evidence="2" type="ORF">VP01_13530g1</name>
</gene>
<dbReference type="STRING" id="27349.A0A0L6VMK3"/>